<keyword evidence="3" id="KW-1185">Reference proteome</keyword>
<dbReference type="OrthoDB" id="3500494at2"/>
<gene>
    <name evidence="2" type="ORF">AC230_11720</name>
</gene>
<dbReference type="PATRIC" id="fig|1678637.3.peg.2530"/>
<dbReference type="STRING" id="1678637.AC230_11720"/>
<comment type="caution">
    <text evidence="2">The sequence shown here is derived from an EMBL/GenBank/DDBJ whole genome shotgun (WGS) entry which is preliminary data.</text>
</comment>
<dbReference type="PANTHER" id="PTHR12631">
    <property type="entry name" value="ALPHA-L-IDURONIDASE"/>
    <property type="match status" value="1"/>
</dbReference>
<evidence type="ECO:0000313" key="2">
    <source>
        <dbReference type="EMBL" id="KNB52218.1"/>
    </source>
</evidence>
<proteinExistence type="predicted"/>
<name>A0A0K9XG72_9ACTN</name>
<organism evidence="2 3">
    <name type="scientific">Streptomyces caatingaensis</name>
    <dbReference type="NCBI Taxonomy" id="1678637"/>
    <lineage>
        <taxon>Bacteria</taxon>
        <taxon>Bacillati</taxon>
        <taxon>Actinomycetota</taxon>
        <taxon>Actinomycetes</taxon>
        <taxon>Kitasatosporales</taxon>
        <taxon>Streptomycetaceae</taxon>
        <taxon>Streptomyces</taxon>
    </lineage>
</organism>
<reference evidence="3" key="1">
    <citation type="submission" date="2015-07" db="EMBL/GenBank/DDBJ databases">
        <title>Draft genome sequence of Streptomyces sp. CMAA 1322, a bacterium isolated from Caatinga biome, from dry forest semiarid of Brazil.</title>
        <authorList>
            <person name="Santos S.N."/>
            <person name="Gacesa R."/>
            <person name="Taketani R.G."/>
            <person name="Long P.F."/>
            <person name="Melo I.S."/>
        </authorList>
    </citation>
    <scope>NUCLEOTIDE SEQUENCE [LARGE SCALE GENOMIC DNA]</scope>
    <source>
        <strain evidence="3">CMAA 1322</strain>
    </source>
</reference>
<dbReference type="Gene3D" id="3.20.20.80">
    <property type="entry name" value="Glycosidases"/>
    <property type="match status" value="1"/>
</dbReference>
<feature type="region of interest" description="Disordered" evidence="1">
    <location>
        <begin position="31"/>
        <end position="61"/>
    </location>
</feature>
<dbReference type="EMBL" id="LFXA01000007">
    <property type="protein sequence ID" value="KNB52218.1"/>
    <property type="molecule type" value="Genomic_DNA"/>
</dbReference>
<evidence type="ECO:0000256" key="1">
    <source>
        <dbReference type="SAM" id="MobiDB-lite"/>
    </source>
</evidence>
<dbReference type="GO" id="GO:0004553">
    <property type="term" value="F:hydrolase activity, hydrolyzing O-glycosyl compounds"/>
    <property type="evidence" value="ECO:0007669"/>
    <property type="project" value="TreeGrafter"/>
</dbReference>
<dbReference type="RefSeq" id="WP_049716072.1">
    <property type="nucleotide sequence ID" value="NZ_LFXA01000007.1"/>
</dbReference>
<dbReference type="AlphaFoldDB" id="A0A0K9XG72"/>
<dbReference type="InterPro" id="IPR051923">
    <property type="entry name" value="Glycosyl_Hydrolase_39"/>
</dbReference>
<protein>
    <submittedName>
        <fullName evidence="2">Xylan 1,4-beta-xylosidase</fullName>
    </submittedName>
</protein>
<dbReference type="Proteomes" id="UP000037288">
    <property type="component" value="Unassembled WGS sequence"/>
</dbReference>
<dbReference type="SUPFAM" id="SSF51445">
    <property type="entry name" value="(Trans)glycosidases"/>
    <property type="match status" value="1"/>
</dbReference>
<accession>A0A0K9XG72</accession>
<dbReference type="InterPro" id="IPR017853">
    <property type="entry name" value="GH"/>
</dbReference>
<sequence length="448" mass="49059">MGRVDRVRKRRLTAALGACGLVVLALPSALGGGGGRGVPPKARRQPAAEPGWGVTHTRYTADHGPAAATRRAAGLLSARSLPQNQHIMGWGAENPEPSPGHYDFAALDERVALMRSTGATPVLTLCGAPDWMKGGRAGHTDWSRLETAPDRRHYADFARLAGVVARRYPDVRHFLVWNELKGFWNDDRNRWDHEGYTELYNLVYAELKRRDPRNLVGGPYVVMDHEPPDDEDGSPEVRGAWGALDRRAVDALRYWNAHKAGADFVVVDGASYTREGHRTVPDEFTATGKFADVTRWLTGVTGLPVWWAEWYVEPPADDGRPGGRDGWSERHRTAVQAVAMMRLAEGGASAALYWNPQRPGGDCPGCLWRGTHGDGGGGELPMGRLLGRFAREFPPGTAFRPVAAPAGLQVLADDDAVLVVNTRRWPVAARVDGRTLGLAPYEVRWLAR</sequence>
<evidence type="ECO:0000313" key="3">
    <source>
        <dbReference type="Proteomes" id="UP000037288"/>
    </source>
</evidence>
<dbReference type="PANTHER" id="PTHR12631:SF10">
    <property type="entry name" value="BETA-XYLOSIDASE-LIKE PROTEIN-RELATED"/>
    <property type="match status" value="1"/>
</dbReference>